<evidence type="ECO:0000313" key="8">
    <source>
        <dbReference type="Proteomes" id="UP000887116"/>
    </source>
</evidence>
<dbReference type="EMBL" id="BMAO01035347">
    <property type="protein sequence ID" value="GFR03161.1"/>
    <property type="molecule type" value="Genomic_DNA"/>
</dbReference>
<dbReference type="AlphaFoldDB" id="A0A8X6LA06"/>
<dbReference type="GO" id="GO:0016567">
    <property type="term" value="P:protein ubiquitination"/>
    <property type="evidence" value="ECO:0007669"/>
    <property type="project" value="TreeGrafter"/>
</dbReference>
<dbReference type="Gene3D" id="3.30.40.10">
    <property type="entry name" value="Zinc/RING finger domain, C3HC4 (zinc finger)"/>
    <property type="match status" value="1"/>
</dbReference>
<dbReference type="InterPro" id="IPR013083">
    <property type="entry name" value="Znf_RING/FYVE/PHD"/>
</dbReference>
<gene>
    <name evidence="7" type="ORF">TNCT_340681</name>
</gene>
<protein>
    <recommendedName>
        <fullName evidence="6">RING-type domain-containing protein</fullName>
    </recommendedName>
</protein>
<proteinExistence type="predicted"/>
<dbReference type="Proteomes" id="UP000887116">
    <property type="component" value="Unassembled WGS sequence"/>
</dbReference>
<dbReference type="Pfam" id="PF13639">
    <property type="entry name" value="zf-RING_2"/>
    <property type="match status" value="1"/>
</dbReference>
<evidence type="ECO:0000256" key="4">
    <source>
        <dbReference type="PROSITE-ProRule" id="PRU00175"/>
    </source>
</evidence>
<evidence type="ECO:0000259" key="6">
    <source>
        <dbReference type="PROSITE" id="PS50089"/>
    </source>
</evidence>
<feature type="compositionally biased region" description="Acidic residues" evidence="5">
    <location>
        <begin position="209"/>
        <end position="219"/>
    </location>
</feature>
<keyword evidence="2 4" id="KW-0863">Zinc-finger</keyword>
<evidence type="ECO:0000256" key="3">
    <source>
        <dbReference type="ARBA" id="ARBA00022833"/>
    </source>
</evidence>
<keyword evidence="1" id="KW-0479">Metal-binding</keyword>
<evidence type="ECO:0000256" key="2">
    <source>
        <dbReference type="ARBA" id="ARBA00022771"/>
    </source>
</evidence>
<dbReference type="SUPFAM" id="SSF57850">
    <property type="entry name" value="RING/U-box"/>
    <property type="match status" value="1"/>
</dbReference>
<dbReference type="GO" id="GO:0061630">
    <property type="term" value="F:ubiquitin protein ligase activity"/>
    <property type="evidence" value="ECO:0007669"/>
    <property type="project" value="TreeGrafter"/>
</dbReference>
<dbReference type="OrthoDB" id="9984778at2759"/>
<organism evidence="7 8">
    <name type="scientific">Trichonephila clavata</name>
    <name type="common">Joro spider</name>
    <name type="synonym">Nephila clavata</name>
    <dbReference type="NCBI Taxonomy" id="2740835"/>
    <lineage>
        <taxon>Eukaryota</taxon>
        <taxon>Metazoa</taxon>
        <taxon>Ecdysozoa</taxon>
        <taxon>Arthropoda</taxon>
        <taxon>Chelicerata</taxon>
        <taxon>Arachnida</taxon>
        <taxon>Araneae</taxon>
        <taxon>Araneomorphae</taxon>
        <taxon>Entelegynae</taxon>
        <taxon>Araneoidea</taxon>
        <taxon>Nephilidae</taxon>
        <taxon>Trichonephila</taxon>
    </lineage>
</organism>
<feature type="region of interest" description="Disordered" evidence="5">
    <location>
        <begin position="209"/>
        <end position="241"/>
    </location>
</feature>
<evidence type="ECO:0000313" key="7">
    <source>
        <dbReference type="EMBL" id="GFR03161.1"/>
    </source>
</evidence>
<evidence type="ECO:0000256" key="1">
    <source>
        <dbReference type="ARBA" id="ARBA00022723"/>
    </source>
</evidence>
<dbReference type="PANTHER" id="PTHR45969:SF69">
    <property type="entry name" value="FINGER DOMAIN PROTEIN, PUTATIVE (AFU_ORTHOLOGUE AFUA_3G12190)-RELATED"/>
    <property type="match status" value="1"/>
</dbReference>
<accession>A0A8X6LA06</accession>
<sequence>MIQSLNLNLSRCITRHSKFFGSPHLADNFYHTDYSFRVLVNLVDFTGRCLKPKPGTYSKKDDLIFTLHNFYEKYYRPSQVAQTKVDLKYQINPQTDEFMKRALHGGQFCKSDCLFHKQRSKMTHSNNEAEMNCSICLSCDDDSELYTLILCKHTFNSKCLQQWVENKKDTCPYCRGKIRKRNKTRIGCGPSGFAFSVLQDIIGSDEEAVISDTDSESNSDSDGYLYSDSESNSDSGGYLYSDSLSESHSDDDLIFESHSDDDLIFESHHRNNALAELL</sequence>
<dbReference type="PANTHER" id="PTHR45969">
    <property type="entry name" value="RING ZINC FINGER PROTEIN-RELATED"/>
    <property type="match status" value="1"/>
</dbReference>
<name>A0A8X6LA06_TRICU</name>
<keyword evidence="8" id="KW-1185">Reference proteome</keyword>
<dbReference type="PROSITE" id="PS50089">
    <property type="entry name" value="ZF_RING_2"/>
    <property type="match status" value="1"/>
</dbReference>
<dbReference type="CDD" id="cd16448">
    <property type="entry name" value="RING-H2"/>
    <property type="match status" value="1"/>
</dbReference>
<reference evidence="7" key="1">
    <citation type="submission" date="2020-07" db="EMBL/GenBank/DDBJ databases">
        <title>Multicomponent nature underlies the extraordinary mechanical properties of spider dragline silk.</title>
        <authorList>
            <person name="Kono N."/>
            <person name="Nakamura H."/>
            <person name="Mori M."/>
            <person name="Yoshida Y."/>
            <person name="Ohtoshi R."/>
            <person name="Malay A.D."/>
            <person name="Moran D.A.P."/>
            <person name="Tomita M."/>
            <person name="Numata K."/>
            <person name="Arakawa K."/>
        </authorList>
    </citation>
    <scope>NUCLEOTIDE SEQUENCE</scope>
</reference>
<evidence type="ECO:0000256" key="5">
    <source>
        <dbReference type="SAM" id="MobiDB-lite"/>
    </source>
</evidence>
<comment type="caution">
    <text evidence="7">The sequence shown here is derived from an EMBL/GenBank/DDBJ whole genome shotgun (WGS) entry which is preliminary data.</text>
</comment>
<keyword evidence="3" id="KW-0862">Zinc</keyword>
<feature type="domain" description="RING-type" evidence="6">
    <location>
        <begin position="133"/>
        <end position="175"/>
    </location>
</feature>
<dbReference type="GO" id="GO:0008270">
    <property type="term" value="F:zinc ion binding"/>
    <property type="evidence" value="ECO:0007669"/>
    <property type="project" value="UniProtKB-KW"/>
</dbReference>
<dbReference type="InterPro" id="IPR001841">
    <property type="entry name" value="Znf_RING"/>
</dbReference>